<evidence type="ECO:0000256" key="7">
    <source>
        <dbReference type="RuleBase" id="RU369079"/>
    </source>
</evidence>
<reference evidence="9 10" key="1">
    <citation type="submission" date="2021-11" db="EMBL/GenBank/DDBJ databases">
        <authorList>
            <person name="Lee D.-H."/>
            <person name="Kim S.-B."/>
        </authorList>
    </citation>
    <scope>NUCLEOTIDE SEQUENCE [LARGE SCALE GENOMIC DNA]</scope>
    <source>
        <strain evidence="9 10">KCTC 52223</strain>
    </source>
</reference>
<keyword evidence="10" id="KW-1185">Reference proteome</keyword>
<evidence type="ECO:0000256" key="6">
    <source>
        <dbReference type="ARBA" id="ARBA00023136"/>
    </source>
</evidence>
<feature type="domain" description="TRAP C4-dicarboxylate transport system permease DctM subunit" evidence="8">
    <location>
        <begin position="40"/>
        <end position="447"/>
    </location>
</feature>
<feature type="transmembrane region" description="Helical" evidence="7">
    <location>
        <begin position="89"/>
        <end position="108"/>
    </location>
</feature>
<comment type="similarity">
    <text evidence="7">Belongs to the TRAP transporter large permease family.</text>
</comment>
<proteinExistence type="inferred from homology"/>
<feature type="transmembrane region" description="Helical" evidence="7">
    <location>
        <begin position="423"/>
        <end position="444"/>
    </location>
</feature>
<name>A0ABS8KMW3_9HYPH</name>
<dbReference type="PANTHER" id="PTHR33362">
    <property type="entry name" value="SIALIC ACID TRAP TRANSPORTER PERMEASE PROTEIN SIAT-RELATED"/>
    <property type="match status" value="1"/>
</dbReference>
<protein>
    <recommendedName>
        <fullName evidence="7">TRAP transporter large permease protein</fullName>
    </recommendedName>
</protein>
<gene>
    <name evidence="9" type="ORF">LJ725_00430</name>
</gene>
<dbReference type="Pfam" id="PF06808">
    <property type="entry name" value="DctM"/>
    <property type="match status" value="1"/>
</dbReference>
<feature type="transmembrane region" description="Helical" evidence="7">
    <location>
        <begin position="128"/>
        <end position="157"/>
    </location>
</feature>
<evidence type="ECO:0000313" key="9">
    <source>
        <dbReference type="EMBL" id="MCC8427417.1"/>
    </source>
</evidence>
<evidence type="ECO:0000256" key="2">
    <source>
        <dbReference type="ARBA" id="ARBA00022475"/>
    </source>
</evidence>
<feature type="transmembrane region" description="Helical" evidence="7">
    <location>
        <begin position="207"/>
        <end position="226"/>
    </location>
</feature>
<comment type="caution">
    <text evidence="9">The sequence shown here is derived from an EMBL/GenBank/DDBJ whole genome shotgun (WGS) entry which is preliminary data.</text>
</comment>
<keyword evidence="5 7" id="KW-1133">Transmembrane helix</keyword>
<evidence type="ECO:0000313" key="10">
    <source>
        <dbReference type="Proteomes" id="UP001198862"/>
    </source>
</evidence>
<evidence type="ECO:0000256" key="1">
    <source>
        <dbReference type="ARBA" id="ARBA00004429"/>
    </source>
</evidence>
<dbReference type="RefSeq" id="WP_230548653.1">
    <property type="nucleotide sequence ID" value="NZ_JAJISD010000001.1"/>
</dbReference>
<keyword evidence="6 7" id="KW-0472">Membrane</keyword>
<feature type="transmembrane region" description="Helical" evidence="7">
    <location>
        <begin position="37"/>
        <end position="68"/>
    </location>
</feature>
<evidence type="ECO:0000256" key="3">
    <source>
        <dbReference type="ARBA" id="ARBA00022519"/>
    </source>
</evidence>
<keyword evidence="7" id="KW-0813">Transport</keyword>
<feature type="transmembrane region" description="Helical" evidence="7">
    <location>
        <begin position="169"/>
        <end position="195"/>
    </location>
</feature>
<accession>A0ABS8KMW3</accession>
<sequence>MDAVIRSRSPLYWSLGIVVAVFGLLGLFGLMPGPKVLFFLVMVIGLLVLRQPVVLILAVIAAYTHAYFATNSGVEFLLQDMWFVVNREVLLSIPMFIVAGAIMTRGSIAQRLINVMMELTAPIPGGMGVAAVLGCAVFAAISGSSIVTMLAIGSIMYPAMISAGYGKPFSLGLIASAGTLGIMIPPSIPMILFGIMTEASITEMFKAGIGPGLLLTLVFAIYSYAVNRRMPTKPWNPGRIGTALRQGIWAILLPVILLGGIYSGYFSPTEAAAVSVLYALLVETFIHRDMKLPDYGKVLTETVGLLGTLLPLLAIAASLNTVLDYEGVAAGWVNFVKAHVTDKATMMIGINLLLLVVGCLMDAGSAIIVFSPLLLPLATSVGYDPIHFGIIMTANLEIGYLTPPVGLNLIVAMAAFKESFWTICKAVVPFVILMLLWLVAVIAFPELSLSLAR</sequence>
<keyword evidence="3 7" id="KW-0997">Cell inner membrane</keyword>
<dbReference type="InterPro" id="IPR004681">
    <property type="entry name" value="TRAP_DctM"/>
</dbReference>
<dbReference type="NCBIfam" id="TIGR00786">
    <property type="entry name" value="dctM"/>
    <property type="match status" value="1"/>
</dbReference>
<comment type="subcellular location">
    <subcellularLocation>
        <location evidence="1 7">Cell inner membrane</location>
        <topology evidence="1 7">Multi-pass membrane protein</topology>
    </subcellularLocation>
</comment>
<dbReference type="InterPro" id="IPR010656">
    <property type="entry name" value="DctM"/>
</dbReference>
<evidence type="ECO:0000256" key="4">
    <source>
        <dbReference type="ARBA" id="ARBA00022692"/>
    </source>
</evidence>
<keyword evidence="4 7" id="KW-0812">Transmembrane</keyword>
<dbReference type="PIRSF" id="PIRSF006066">
    <property type="entry name" value="HI0050"/>
    <property type="match status" value="1"/>
</dbReference>
<keyword evidence="2" id="KW-1003">Cell membrane</keyword>
<feature type="transmembrane region" description="Helical" evidence="7">
    <location>
        <begin position="298"/>
        <end position="316"/>
    </location>
</feature>
<comment type="function">
    <text evidence="7">Part of the tripartite ATP-independent periplasmic (TRAP) transport system.</text>
</comment>
<dbReference type="EMBL" id="JAJISD010000001">
    <property type="protein sequence ID" value="MCC8427417.1"/>
    <property type="molecule type" value="Genomic_DNA"/>
</dbReference>
<dbReference type="Proteomes" id="UP001198862">
    <property type="component" value="Unassembled WGS sequence"/>
</dbReference>
<feature type="transmembrane region" description="Helical" evidence="7">
    <location>
        <begin position="352"/>
        <end position="378"/>
    </location>
</feature>
<feature type="transmembrane region" description="Helical" evidence="7">
    <location>
        <begin position="398"/>
        <end position="416"/>
    </location>
</feature>
<feature type="transmembrane region" description="Helical" evidence="7">
    <location>
        <begin position="247"/>
        <end position="265"/>
    </location>
</feature>
<evidence type="ECO:0000256" key="5">
    <source>
        <dbReference type="ARBA" id="ARBA00022989"/>
    </source>
</evidence>
<organism evidence="9 10">
    <name type="scientific">Reyranella aquatilis</name>
    <dbReference type="NCBI Taxonomy" id="2035356"/>
    <lineage>
        <taxon>Bacteria</taxon>
        <taxon>Pseudomonadati</taxon>
        <taxon>Pseudomonadota</taxon>
        <taxon>Alphaproteobacteria</taxon>
        <taxon>Hyphomicrobiales</taxon>
        <taxon>Reyranellaceae</taxon>
        <taxon>Reyranella</taxon>
    </lineage>
</organism>
<dbReference type="PANTHER" id="PTHR33362:SF5">
    <property type="entry name" value="C4-DICARBOXYLATE TRAP TRANSPORTER LARGE PERMEASE PROTEIN DCTM"/>
    <property type="match status" value="1"/>
</dbReference>
<feature type="transmembrane region" description="Helical" evidence="7">
    <location>
        <begin position="12"/>
        <end position="31"/>
    </location>
</feature>
<evidence type="ECO:0000259" key="8">
    <source>
        <dbReference type="Pfam" id="PF06808"/>
    </source>
</evidence>
<comment type="subunit">
    <text evidence="7">The complex comprises the extracytoplasmic solute receptor protein and the two transmembrane proteins.</text>
</comment>